<evidence type="ECO:0000313" key="3">
    <source>
        <dbReference type="Proteomes" id="UP001287286"/>
    </source>
</evidence>
<feature type="region of interest" description="Disordered" evidence="1">
    <location>
        <begin position="1"/>
        <end position="145"/>
    </location>
</feature>
<feature type="compositionally biased region" description="Basic and acidic residues" evidence="1">
    <location>
        <begin position="128"/>
        <end position="145"/>
    </location>
</feature>
<name>A0ABR0BRJ2_PURLI</name>
<protein>
    <submittedName>
        <fullName evidence="2">Uncharacterized protein</fullName>
    </submittedName>
</protein>
<organism evidence="2 3">
    <name type="scientific">Purpureocillium lilacinum</name>
    <name type="common">Paecilomyces lilacinus</name>
    <dbReference type="NCBI Taxonomy" id="33203"/>
    <lineage>
        <taxon>Eukaryota</taxon>
        <taxon>Fungi</taxon>
        <taxon>Dikarya</taxon>
        <taxon>Ascomycota</taxon>
        <taxon>Pezizomycotina</taxon>
        <taxon>Sordariomycetes</taxon>
        <taxon>Hypocreomycetidae</taxon>
        <taxon>Hypocreales</taxon>
        <taxon>Ophiocordycipitaceae</taxon>
        <taxon>Purpureocillium</taxon>
    </lineage>
</organism>
<evidence type="ECO:0000256" key="1">
    <source>
        <dbReference type="SAM" id="MobiDB-lite"/>
    </source>
</evidence>
<accession>A0ABR0BRJ2</accession>
<dbReference type="Proteomes" id="UP001287286">
    <property type="component" value="Unassembled WGS sequence"/>
</dbReference>
<dbReference type="EMBL" id="JAWRVI010000039">
    <property type="protein sequence ID" value="KAK4086668.1"/>
    <property type="molecule type" value="Genomic_DNA"/>
</dbReference>
<gene>
    <name evidence="2" type="ORF">Purlil1_9058</name>
</gene>
<reference evidence="2 3" key="1">
    <citation type="journal article" date="2024" name="Microbiol. Resour. Announc.">
        <title>Genome annotations for the ascomycete fungi Trichoderma harzianum, Trichoderma aggressivum, and Purpureocillium lilacinum.</title>
        <authorList>
            <person name="Beijen E.P.W."/>
            <person name="Ohm R.A."/>
        </authorList>
    </citation>
    <scope>NUCLEOTIDE SEQUENCE [LARGE SCALE GENOMIC DNA]</scope>
    <source>
        <strain evidence="2 3">CBS 150709</strain>
    </source>
</reference>
<comment type="caution">
    <text evidence="2">The sequence shown here is derived from an EMBL/GenBank/DDBJ whole genome shotgun (WGS) entry which is preliminary data.</text>
</comment>
<proteinExistence type="predicted"/>
<feature type="compositionally biased region" description="Low complexity" evidence="1">
    <location>
        <begin position="44"/>
        <end position="59"/>
    </location>
</feature>
<evidence type="ECO:0000313" key="2">
    <source>
        <dbReference type="EMBL" id="KAK4086668.1"/>
    </source>
</evidence>
<keyword evidence="3" id="KW-1185">Reference proteome</keyword>
<sequence length="145" mass="16358">MGCLPGPELRSKLSLQTHLPTPTHPHPTPFRIGATNPRLRLVLRPSTRPAASQPASQAPHLDLTSKPTHRRRQRPPSYLASRGTRARHRPIPQPQRPQPLDAFPQSAPLNPPTPPGTQSLHQRQHRRLEKDQRDATKRNDNDNET</sequence>